<name>A0ABT2YCU5_9BURK</name>
<keyword evidence="7 8" id="KW-0472">Membrane</keyword>
<dbReference type="RefSeq" id="WP_263570488.1">
    <property type="nucleotide sequence ID" value="NZ_JAJIRN010000003.1"/>
</dbReference>
<evidence type="ECO:0000256" key="1">
    <source>
        <dbReference type="ARBA" id="ARBA00004651"/>
    </source>
</evidence>
<dbReference type="Gene3D" id="1.20.1640.10">
    <property type="entry name" value="Multidrug efflux transporter AcrB transmembrane domain"/>
    <property type="match status" value="2"/>
</dbReference>
<evidence type="ECO:0000313" key="10">
    <source>
        <dbReference type="Proteomes" id="UP001209701"/>
    </source>
</evidence>
<evidence type="ECO:0000256" key="3">
    <source>
        <dbReference type="ARBA" id="ARBA00022448"/>
    </source>
</evidence>
<evidence type="ECO:0000256" key="5">
    <source>
        <dbReference type="ARBA" id="ARBA00022692"/>
    </source>
</evidence>
<feature type="transmembrane region" description="Helical" evidence="8">
    <location>
        <begin position="536"/>
        <end position="555"/>
    </location>
</feature>
<gene>
    <name evidence="9" type="ORF">LNV07_07110</name>
</gene>
<dbReference type="SUPFAM" id="SSF82866">
    <property type="entry name" value="Multidrug efflux transporter AcrB transmembrane domain"/>
    <property type="match status" value="2"/>
</dbReference>
<dbReference type="InterPro" id="IPR027463">
    <property type="entry name" value="AcrB_DN_DC_subdom"/>
</dbReference>
<evidence type="ECO:0000313" key="9">
    <source>
        <dbReference type="EMBL" id="MCV2367863.1"/>
    </source>
</evidence>
<feature type="transmembrane region" description="Helical" evidence="8">
    <location>
        <begin position="870"/>
        <end position="887"/>
    </location>
</feature>
<evidence type="ECO:0000256" key="4">
    <source>
        <dbReference type="ARBA" id="ARBA00022475"/>
    </source>
</evidence>
<organism evidence="9 10">
    <name type="scientific">Roseateles oligotrophus</name>
    <dbReference type="NCBI Taxonomy" id="1769250"/>
    <lineage>
        <taxon>Bacteria</taxon>
        <taxon>Pseudomonadati</taxon>
        <taxon>Pseudomonadota</taxon>
        <taxon>Betaproteobacteria</taxon>
        <taxon>Burkholderiales</taxon>
        <taxon>Sphaerotilaceae</taxon>
        <taxon>Roseateles</taxon>
    </lineage>
</organism>
<feature type="transmembrane region" description="Helical" evidence="8">
    <location>
        <begin position="477"/>
        <end position="502"/>
    </location>
</feature>
<feature type="transmembrane region" description="Helical" evidence="8">
    <location>
        <begin position="1003"/>
        <end position="1027"/>
    </location>
</feature>
<dbReference type="Proteomes" id="UP001209701">
    <property type="component" value="Unassembled WGS sequence"/>
</dbReference>
<feature type="transmembrane region" description="Helical" evidence="8">
    <location>
        <begin position="447"/>
        <end position="465"/>
    </location>
</feature>
<dbReference type="SUPFAM" id="SSF82714">
    <property type="entry name" value="Multidrug efflux transporter AcrB TolC docking domain, DN and DC subdomains"/>
    <property type="match status" value="2"/>
</dbReference>
<comment type="similarity">
    <text evidence="2">Belongs to the resistance-nodulation-cell division (RND) (TC 2.A.6) family.</text>
</comment>
<keyword evidence="5 8" id="KW-0812">Transmembrane</keyword>
<feature type="transmembrane region" description="Helical" evidence="8">
    <location>
        <begin position="971"/>
        <end position="991"/>
    </location>
</feature>
<dbReference type="Gene3D" id="3.30.70.1320">
    <property type="entry name" value="Multidrug efflux transporter AcrB pore domain like"/>
    <property type="match status" value="1"/>
</dbReference>
<evidence type="ECO:0000256" key="6">
    <source>
        <dbReference type="ARBA" id="ARBA00022989"/>
    </source>
</evidence>
<dbReference type="Gene3D" id="3.30.70.1430">
    <property type="entry name" value="Multidrug efflux transporter AcrB pore domain"/>
    <property type="match status" value="2"/>
</dbReference>
<dbReference type="NCBIfam" id="TIGR00914">
    <property type="entry name" value="2A0601"/>
    <property type="match status" value="1"/>
</dbReference>
<feature type="transmembrane region" description="Helical" evidence="8">
    <location>
        <begin position="894"/>
        <end position="917"/>
    </location>
</feature>
<evidence type="ECO:0000256" key="8">
    <source>
        <dbReference type="SAM" id="Phobius"/>
    </source>
</evidence>
<dbReference type="Gene3D" id="3.30.70.1440">
    <property type="entry name" value="Multidrug efflux transporter AcrB pore domain"/>
    <property type="match status" value="1"/>
</dbReference>
<keyword evidence="4" id="KW-1003">Cell membrane</keyword>
<keyword evidence="6 8" id="KW-1133">Transmembrane helix</keyword>
<dbReference type="PRINTS" id="PR00702">
    <property type="entry name" value="ACRIFLAVINRP"/>
</dbReference>
<feature type="transmembrane region" description="Helical" evidence="8">
    <location>
        <begin position="923"/>
        <end position="942"/>
    </location>
</feature>
<protein>
    <submittedName>
        <fullName evidence="9">Efflux RND transporter permease subunit</fullName>
    </submittedName>
</protein>
<dbReference type="PANTHER" id="PTHR32063">
    <property type="match status" value="1"/>
</dbReference>
<dbReference type="PANTHER" id="PTHR32063:SF4">
    <property type="entry name" value="SLR6043 PROTEIN"/>
    <property type="match status" value="1"/>
</dbReference>
<dbReference type="EMBL" id="JAJIRN010000003">
    <property type="protein sequence ID" value="MCV2367863.1"/>
    <property type="molecule type" value="Genomic_DNA"/>
</dbReference>
<comment type="subcellular location">
    <subcellularLocation>
        <location evidence="1">Cell membrane</location>
        <topology evidence="1">Multi-pass membrane protein</topology>
    </subcellularLocation>
</comment>
<dbReference type="Pfam" id="PF00873">
    <property type="entry name" value="ACR_tran"/>
    <property type="match status" value="1"/>
</dbReference>
<feature type="transmembrane region" description="Helical" evidence="8">
    <location>
        <begin position="367"/>
        <end position="386"/>
    </location>
</feature>
<dbReference type="InterPro" id="IPR004763">
    <property type="entry name" value="CusA-like"/>
</dbReference>
<keyword evidence="10" id="KW-1185">Reference proteome</keyword>
<keyword evidence="3" id="KW-0813">Transport</keyword>
<sequence length="1052" mass="112942">MFNWIVKFSLHNRLFVLAFAALLMVAGAMTAWRTPVDVFPDLNKPVVTVLTEAGGMAPEEVEQLITFPMETALNGMPGVTRVRSTSGVGLSVVYAEFDWGSDIYRNRQLVAERLGQMREQMPNGPNGGITPTMGPVSSIMGEVMLIALPLDDKATPMQAREYADFVLRPRLLAIPGVAQVIPIGGEVRQMRVEPDTQRMAQLGVTLSQVEQALRGYAGNAGGGFVDLNSREYLIRHLARSNKAADLAGVAVAWKDGRAILLEQVATVRFAAAVKRGDAGYKGAPAVIVSVQKQPSADTVRLSGQIEAALGELKAGLPQGLAAPVVLFRQADFIKASIGNVSEALRDGAIMVAIVLFAFLLSARTTLISLIAIPLSLAVTALVFRWLDQSINVMTLGGLAIAIGELVDDAVVDVENILRRLKENRAAARPRPILEVVRQASVEVRSGIVYATVIVVLVFVPLFALPGIEGRLFSPLGIAYIVSILASMLVSMTVTPALCTFLLPGMKRLDHGDSPVVLKLKAWDAKLLTWSFPRARGLMLAAALAVAMAAASVPFFPRAFLPAFNEGSLVLSLLFNPGTSLAEANRMGALAERLIGQVPEVTQVGRRTGRAELDEHAEGVHSTEIDVDLKRKHEAGGKPLDREAVMAKIRSQLAVLPAQVAIGQPISHRLDHLLSGVRAQIAVKIYGDDTDTLRGLAEQMRVGLSGIPGLVDLTVEKQVLIPQVLVRLDPRRLAQTGLSPGEAVRVLQVLTDGAHAAQIVDGPRRYDLVLRLADGQRGPQDLARMLVDTPAGRLPVSSFATVEEADGPNQIGRENGRRRIVVYANTDGAAGTDMAHVIADIRQVVAKTSLPVGSFVSLEGQFQAQEQATRLIMGLSLLSLTMMFLVLYSRYRSTVLALIIMANIPLALIGAVAAMWLAGVSLSVATMVGFITLAGIATRNGILKVSHYINLCRFEGEVFDQKMIVRGSLERLTPVLMTALVAAFALTPLLFAGDAPGKEILHPVAVVIFGGLVSSTLLDTLLTPLLFWRLGKNATERLLQPEEDGEASQREAF</sequence>
<dbReference type="InterPro" id="IPR001036">
    <property type="entry name" value="Acrflvin-R"/>
</dbReference>
<evidence type="ECO:0000256" key="2">
    <source>
        <dbReference type="ARBA" id="ARBA00010942"/>
    </source>
</evidence>
<accession>A0ABT2YCU5</accession>
<dbReference type="SUPFAM" id="SSF82693">
    <property type="entry name" value="Multidrug efflux transporter AcrB pore domain, PN1, PN2, PC1 and PC2 subdomains"/>
    <property type="match status" value="2"/>
</dbReference>
<evidence type="ECO:0000256" key="7">
    <source>
        <dbReference type="ARBA" id="ARBA00023136"/>
    </source>
</evidence>
<comment type="caution">
    <text evidence="9">The sequence shown here is derived from an EMBL/GenBank/DDBJ whole genome shotgun (WGS) entry which is preliminary data.</text>
</comment>
<reference evidence="9 10" key="1">
    <citation type="submission" date="2021-11" db="EMBL/GenBank/DDBJ databases">
        <authorList>
            <person name="Liang Q."/>
            <person name="Mou H."/>
            <person name="Liu Z."/>
        </authorList>
    </citation>
    <scope>NUCLEOTIDE SEQUENCE [LARGE SCALE GENOMIC DNA]</scope>
    <source>
        <strain evidence="9 10">CHU3</strain>
    </source>
</reference>
<proteinExistence type="inferred from homology"/>
<dbReference type="Gene3D" id="3.30.2090.10">
    <property type="entry name" value="Multidrug efflux transporter AcrB TolC docking domain, DN and DC subdomains"/>
    <property type="match status" value="2"/>
</dbReference>